<evidence type="ECO:0000313" key="2">
    <source>
        <dbReference type="EMBL" id="KAJ8917106.1"/>
    </source>
</evidence>
<feature type="compositionally biased region" description="Polar residues" evidence="1">
    <location>
        <begin position="17"/>
        <end position="29"/>
    </location>
</feature>
<feature type="region of interest" description="Disordered" evidence="1">
    <location>
        <begin position="1"/>
        <end position="57"/>
    </location>
</feature>
<gene>
    <name evidence="2" type="ORF">NQ315_012596</name>
</gene>
<feature type="compositionally biased region" description="Basic and acidic residues" evidence="1">
    <location>
        <begin position="7"/>
        <end position="16"/>
    </location>
</feature>
<dbReference type="EMBL" id="JANEYG010000035">
    <property type="protein sequence ID" value="KAJ8917106.1"/>
    <property type="molecule type" value="Genomic_DNA"/>
</dbReference>
<comment type="caution">
    <text evidence="2">The sequence shown here is derived from an EMBL/GenBank/DDBJ whole genome shotgun (WGS) entry which is preliminary data.</text>
</comment>
<accession>A0AAV8VT68</accession>
<dbReference type="InterPro" id="IPR026065">
    <property type="entry name" value="FAM60A"/>
</dbReference>
<dbReference type="Pfam" id="PF15396">
    <property type="entry name" value="FAM60A"/>
    <property type="match status" value="1"/>
</dbReference>
<proteinExistence type="predicted"/>
<evidence type="ECO:0000256" key="1">
    <source>
        <dbReference type="SAM" id="MobiDB-lite"/>
    </source>
</evidence>
<dbReference type="Proteomes" id="UP001159042">
    <property type="component" value="Unassembled WGS sequence"/>
</dbReference>
<dbReference type="AlphaFoldDB" id="A0AAV8VT68"/>
<keyword evidence="3" id="KW-1185">Reference proteome</keyword>
<protein>
    <submittedName>
        <fullName evidence="2">Uncharacterized protein</fullName>
    </submittedName>
</protein>
<sequence length="97" mass="11093">MFVELSHAPDEYKPQERSPSAPLSDTSEINVEYLTEDDSTCSRPATPGASDEDEVEKKRKKVCEEVSDFIDLDYWKRETLCCGTIFRGIIRSFKVLL</sequence>
<organism evidence="2 3">
    <name type="scientific">Exocentrus adspersus</name>
    <dbReference type="NCBI Taxonomy" id="1586481"/>
    <lineage>
        <taxon>Eukaryota</taxon>
        <taxon>Metazoa</taxon>
        <taxon>Ecdysozoa</taxon>
        <taxon>Arthropoda</taxon>
        <taxon>Hexapoda</taxon>
        <taxon>Insecta</taxon>
        <taxon>Pterygota</taxon>
        <taxon>Neoptera</taxon>
        <taxon>Endopterygota</taxon>
        <taxon>Coleoptera</taxon>
        <taxon>Polyphaga</taxon>
        <taxon>Cucujiformia</taxon>
        <taxon>Chrysomeloidea</taxon>
        <taxon>Cerambycidae</taxon>
        <taxon>Lamiinae</taxon>
        <taxon>Acanthocinini</taxon>
        <taxon>Exocentrus</taxon>
    </lineage>
</organism>
<reference evidence="2 3" key="1">
    <citation type="journal article" date="2023" name="Insect Mol. Biol.">
        <title>Genome sequencing provides insights into the evolution of gene families encoding plant cell wall-degrading enzymes in longhorned beetles.</title>
        <authorList>
            <person name="Shin N.R."/>
            <person name="Okamura Y."/>
            <person name="Kirsch R."/>
            <person name="Pauchet Y."/>
        </authorList>
    </citation>
    <scope>NUCLEOTIDE SEQUENCE [LARGE SCALE GENOMIC DNA]</scope>
    <source>
        <tissue evidence="2">Midgut</tissue>
    </source>
</reference>
<name>A0AAV8VT68_9CUCU</name>
<evidence type="ECO:0000313" key="3">
    <source>
        <dbReference type="Proteomes" id="UP001159042"/>
    </source>
</evidence>